<dbReference type="EnsemblPlants" id="Zm00001eb362960_T001">
    <property type="protein sequence ID" value="Zm00001eb362960_P001"/>
    <property type="gene ID" value="Zm00001eb362960"/>
</dbReference>
<reference evidence="2" key="2">
    <citation type="submission" date="2019-07" db="EMBL/GenBank/DDBJ databases">
        <authorList>
            <person name="Seetharam A."/>
            <person name="Woodhouse M."/>
            <person name="Cannon E."/>
        </authorList>
    </citation>
    <scope>NUCLEOTIDE SEQUENCE [LARGE SCALE GENOMIC DNA]</scope>
    <source>
        <strain evidence="2">cv. B73</strain>
    </source>
</reference>
<dbReference type="Proteomes" id="UP000007305">
    <property type="component" value="Chromosome 8"/>
</dbReference>
<accession>A0A804UHJ4</accession>
<dbReference type="PANTHER" id="PTHR33074:SF79">
    <property type="entry name" value="EXPRESSED PROTEIN"/>
    <property type="match status" value="1"/>
</dbReference>
<protein>
    <submittedName>
        <fullName evidence="2">Uncharacterized protein</fullName>
    </submittedName>
</protein>
<dbReference type="Gramene" id="Zm00001eb362960_T001">
    <property type="protein sequence ID" value="Zm00001eb362960_P001"/>
    <property type="gene ID" value="Zm00001eb362960"/>
</dbReference>
<dbReference type="PANTHER" id="PTHR33074">
    <property type="entry name" value="EXPRESSED PROTEIN-RELATED"/>
    <property type="match status" value="1"/>
</dbReference>
<dbReference type="Gramene" id="Zm00001eb362990_T001">
    <property type="protein sequence ID" value="Zm00001eb362990_P001"/>
    <property type="gene ID" value="Zm00001eb362990"/>
</dbReference>
<organism evidence="2 3">
    <name type="scientific">Zea mays</name>
    <name type="common">Maize</name>
    <dbReference type="NCBI Taxonomy" id="4577"/>
    <lineage>
        <taxon>Eukaryota</taxon>
        <taxon>Viridiplantae</taxon>
        <taxon>Streptophyta</taxon>
        <taxon>Embryophyta</taxon>
        <taxon>Tracheophyta</taxon>
        <taxon>Spermatophyta</taxon>
        <taxon>Magnoliopsida</taxon>
        <taxon>Liliopsida</taxon>
        <taxon>Poales</taxon>
        <taxon>Poaceae</taxon>
        <taxon>PACMAD clade</taxon>
        <taxon>Panicoideae</taxon>
        <taxon>Andropogonodae</taxon>
        <taxon>Andropogoneae</taxon>
        <taxon>Tripsacinae</taxon>
        <taxon>Zea</taxon>
    </lineage>
</organism>
<feature type="region of interest" description="Disordered" evidence="1">
    <location>
        <begin position="31"/>
        <end position="65"/>
    </location>
</feature>
<name>A0A804UHJ4_MAIZE</name>
<evidence type="ECO:0000256" key="1">
    <source>
        <dbReference type="SAM" id="MobiDB-lite"/>
    </source>
</evidence>
<sequence>MTSFATDVCHSTHLTIPTSVPQFHAIIEGGSRSCRAKPSPNDKGVSPTRHSGLELSKSPPPPSAPWWTDPSVSAIGDHSWLILDRIVHRSRKWCGDATTSALAHECVGRPIRASLRIADPPRCPVSTSTGPSQTVYFPDDYFVYSCSLSLPSLTRLPTCFTRVPLCFGGGRTDPEFDKWLQPHRRQQQRTMIEEDMEILCHGDKGEFTVANLTYRFNQEVQLCLLHHPPSASDAEMKWSVEKLQIPPNMKINLYSFKTDAVVIIGERFLC</sequence>
<keyword evidence="3" id="KW-1185">Reference proteome</keyword>
<reference evidence="2" key="3">
    <citation type="submission" date="2021-05" db="UniProtKB">
        <authorList>
            <consortium name="EnsemblPlants"/>
        </authorList>
    </citation>
    <scope>IDENTIFICATION</scope>
    <source>
        <strain evidence="2">cv. B73</strain>
    </source>
</reference>
<evidence type="ECO:0000313" key="3">
    <source>
        <dbReference type="Proteomes" id="UP000007305"/>
    </source>
</evidence>
<evidence type="ECO:0000313" key="2">
    <source>
        <dbReference type="EnsemblPlants" id="Zm00001eb362990_P001"/>
    </source>
</evidence>
<proteinExistence type="predicted"/>
<dbReference type="AlphaFoldDB" id="A0A804UHJ4"/>
<dbReference type="EnsemblPlants" id="Zm00001eb362990_T001">
    <property type="protein sequence ID" value="Zm00001eb362990_P001"/>
    <property type="gene ID" value="Zm00001eb362990"/>
</dbReference>
<reference evidence="3" key="1">
    <citation type="journal article" date="2009" name="Science">
        <title>The B73 maize genome: complexity, diversity, and dynamics.</title>
        <authorList>
            <person name="Schnable P.S."/>
            <person name="Ware D."/>
            <person name="Fulton R.S."/>
            <person name="Stein J.C."/>
            <person name="Wei F."/>
            <person name="Pasternak S."/>
            <person name="Liang C."/>
            <person name="Zhang J."/>
            <person name="Fulton L."/>
            <person name="Graves T.A."/>
            <person name="Minx P."/>
            <person name="Reily A.D."/>
            <person name="Courtney L."/>
            <person name="Kruchowski S.S."/>
            <person name="Tomlinson C."/>
            <person name="Strong C."/>
            <person name="Delehaunty K."/>
            <person name="Fronick C."/>
            <person name="Courtney B."/>
            <person name="Rock S.M."/>
            <person name="Belter E."/>
            <person name="Du F."/>
            <person name="Kim K."/>
            <person name="Abbott R.M."/>
            <person name="Cotton M."/>
            <person name="Levy A."/>
            <person name="Marchetto P."/>
            <person name="Ochoa K."/>
            <person name="Jackson S.M."/>
            <person name="Gillam B."/>
            <person name="Chen W."/>
            <person name="Yan L."/>
            <person name="Higginbotham J."/>
            <person name="Cardenas M."/>
            <person name="Waligorski J."/>
            <person name="Applebaum E."/>
            <person name="Phelps L."/>
            <person name="Falcone J."/>
            <person name="Kanchi K."/>
            <person name="Thane T."/>
            <person name="Scimone A."/>
            <person name="Thane N."/>
            <person name="Henke J."/>
            <person name="Wang T."/>
            <person name="Ruppert J."/>
            <person name="Shah N."/>
            <person name="Rotter K."/>
            <person name="Hodges J."/>
            <person name="Ingenthron E."/>
            <person name="Cordes M."/>
            <person name="Kohlberg S."/>
            <person name="Sgro J."/>
            <person name="Delgado B."/>
            <person name="Mead K."/>
            <person name="Chinwalla A."/>
            <person name="Leonard S."/>
            <person name="Crouse K."/>
            <person name="Collura K."/>
            <person name="Kudrna D."/>
            <person name="Currie J."/>
            <person name="He R."/>
            <person name="Angelova A."/>
            <person name="Rajasekar S."/>
            <person name="Mueller T."/>
            <person name="Lomeli R."/>
            <person name="Scara G."/>
            <person name="Ko A."/>
            <person name="Delaney K."/>
            <person name="Wissotski M."/>
            <person name="Lopez G."/>
            <person name="Campos D."/>
            <person name="Braidotti M."/>
            <person name="Ashley E."/>
            <person name="Golser W."/>
            <person name="Kim H."/>
            <person name="Lee S."/>
            <person name="Lin J."/>
            <person name="Dujmic Z."/>
            <person name="Kim W."/>
            <person name="Talag J."/>
            <person name="Zuccolo A."/>
            <person name="Fan C."/>
            <person name="Sebastian A."/>
            <person name="Kramer M."/>
            <person name="Spiegel L."/>
            <person name="Nascimento L."/>
            <person name="Zutavern T."/>
            <person name="Miller B."/>
            <person name="Ambroise C."/>
            <person name="Muller S."/>
            <person name="Spooner W."/>
            <person name="Narechania A."/>
            <person name="Ren L."/>
            <person name="Wei S."/>
            <person name="Kumari S."/>
            <person name="Faga B."/>
            <person name="Levy M.J."/>
            <person name="McMahan L."/>
            <person name="Van Buren P."/>
            <person name="Vaughn M.W."/>
            <person name="Ying K."/>
            <person name="Yeh C.-T."/>
            <person name="Emrich S.J."/>
            <person name="Jia Y."/>
            <person name="Kalyanaraman A."/>
            <person name="Hsia A.-P."/>
            <person name="Barbazuk W.B."/>
            <person name="Baucom R.S."/>
            <person name="Brutnell T.P."/>
            <person name="Carpita N.C."/>
            <person name="Chaparro C."/>
            <person name="Chia J.-M."/>
            <person name="Deragon J.-M."/>
            <person name="Estill J.C."/>
            <person name="Fu Y."/>
            <person name="Jeddeloh J.A."/>
            <person name="Han Y."/>
            <person name="Lee H."/>
            <person name="Li P."/>
            <person name="Lisch D.R."/>
            <person name="Liu S."/>
            <person name="Liu Z."/>
            <person name="Nagel D.H."/>
            <person name="McCann M.C."/>
            <person name="SanMiguel P."/>
            <person name="Myers A.M."/>
            <person name="Nettleton D."/>
            <person name="Nguyen J."/>
            <person name="Penning B.W."/>
            <person name="Ponnala L."/>
            <person name="Schneider K.L."/>
            <person name="Schwartz D.C."/>
            <person name="Sharma A."/>
            <person name="Soderlund C."/>
            <person name="Springer N.M."/>
            <person name="Sun Q."/>
            <person name="Wang H."/>
            <person name="Waterman M."/>
            <person name="Westerman R."/>
            <person name="Wolfgruber T.K."/>
            <person name="Yang L."/>
            <person name="Yu Y."/>
            <person name="Zhang L."/>
            <person name="Zhou S."/>
            <person name="Zhu Q."/>
            <person name="Bennetzen J.L."/>
            <person name="Dawe R.K."/>
            <person name="Jiang J."/>
            <person name="Jiang N."/>
            <person name="Presting G.G."/>
            <person name="Wessler S.R."/>
            <person name="Aluru S."/>
            <person name="Martienssen R.A."/>
            <person name="Clifton S.W."/>
            <person name="McCombie W.R."/>
            <person name="Wing R.A."/>
            <person name="Wilson R.K."/>
        </authorList>
    </citation>
    <scope>NUCLEOTIDE SEQUENCE [LARGE SCALE GENOMIC DNA]</scope>
    <source>
        <strain evidence="3">cv. B73</strain>
    </source>
</reference>
<dbReference type="FunCoup" id="A0A804UHJ4">
    <property type="interactions" value="167"/>
</dbReference>